<dbReference type="InterPro" id="IPR012296">
    <property type="entry name" value="Nuclease_put_TT1808"/>
</dbReference>
<dbReference type="PANTHER" id="PTHR34107:SF8">
    <property type="entry name" value="UNIDENTIFIED OPEN READING FRAME"/>
    <property type="match status" value="1"/>
</dbReference>
<dbReference type="CDD" id="cd06260">
    <property type="entry name" value="DUF820-like"/>
    <property type="match status" value="1"/>
</dbReference>
<dbReference type="KEGG" id="scs:Sta7437_3499"/>
<dbReference type="SUPFAM" id="SSF52980">
    <property type="entry name" value="Restriction endonuclease-like"/>
    <property type="match status" value="1"/>
</dbReference>
<dbReference type="PANTHER" id="PTHR34107">
    <property type="entry name" value="SLL0198 PROTEIN-RELATED"/>
    <property type="match status" value="1"/>
</dbReference>
<reference evidence="3" key="1">
    <citation type="journal article" date="2013" name="Proc. Natl. Acad. Sci. U.S.A.">
        <title>Improving the coverage of the cyanobacterial phylum using diversity-driven genome sequencing.</title>
        <authorList>
            <person name="Shih P.M."/>
            <person name="Wu D."/>
            <person name="Latifi A."/>
            <person name="Axen S.D."/>
            <person name="Fewer D.P."/>
            <person name="Talla E."/>
            <person name="Calteau A."/>
            <person name="Cai F."/>
            <person name="Tandeau de Marsac N."/>
            <person name="Rippka R."/>
            <person name="Herdman M."/>
            <person name="Sivonen K."/>
            <person name="Coursin T."/>
            <person name="Laurent T."/>
            <person name="Goodwin L."/>
            <person name="Nolan M."/>
            <person name="Davenport K.W."/>
            <person name="Han C.S."/>
            <person name="Rubin E.M."/>
            <person name="Eisen J.A."/>
            <person name="Woyke T."/>
            <person name="Gugger M."/>
            <person name="Kerfeld C.A."/>
        </authorList>
    </citation>
    <scope>NUCLEOTIDE SEQUENCE [LARGE SCALE GENOMIC DNA]</scope>
    <source>
        <strain evidence="3">ATCC 29371 / PCC 7437</strain>
    </source>
</reference>
<dbReference type="Pfam" id="PF05685">
    <property type="entry name" value="Uma2"/>
    <property type="match status" value="1"/>
</dbReference>
<dbReference type="InterPro" id="IPR011335">
    <property type="entry name" value="Restrct_endonuc-II-like"/>
</dbReference>
<dbReference type="eggNOG" id="COG4636">
    <property type="taxonomic scope" value="Bacteria"/>
</dbReference>
<sequence length="192" mass="21576">MANDAMVTTTSKPITLEEFLALPETKPASEYIDGKIIQKPMPKGKHSTIQGELTTALNNALKPQKIARAFPELRCTFDGRSTVPDITVFTWDRIPRDDNGEIADSFQAAPEWTIEILSPEQSQTRVTKNILHCLDNGTQLGWLIDPQEKSVLVYWRSQQPAFFEIATDVLPVPDFAKAFELTLGELFGWLLE</sequence>
<dbReference type="EMBL" id="CP003653">
    <property type="protein sequence ID" value="AFZ36997.1"/>
    <property type="molecule type" value="Genomic_DNA"/>
</dbReference>
<dbReference type="AlphaFoldDB" id="K9XZA8"/>
<dbReference type="Proteomes" id="UP000010473">
    <property type="component" value="Chromosome"/>
</dbReference>
<accession>K9XZA8</accession>
<gene>
    <name evidence="2" type="ordered locus">Sta7437_3499</name>
</gene>
<evidence type="ECO:0000259" key="1">
    <source>
        <dbReference type="Pfam" id="PF05685"/>
    </source>
</evidence>
<dbReference type="InterPro" id="IPR008538">
    <property type="entry name" value="Uma2"/>
</dbReference>
<dbReference type="HOGENOM" id="CLU_107036_0_0_3"/>
<dbReference type="STRING" id="111780.Sta7437_3499"/>
<keyword evidence="3" id="KW-1185">Reference proteome</keyword>
<organism evidence="2 3">
    <name type="scientific">Stanieria cyanosphaera (strain ATCC 29371 / PCC 7437)</name>
    <dbReference type="NCBI Taxonomy" id="111780"/>
    <lineage>
        <taxon>Bacteria</taxon>
        <taxon>Bacillati</taxon>
        <taxon>Cyanobacteriota</taxon>
        <taxon>Cyanophyceae</taxon>
        <taxon>Pleurocapsales</taxon>
        <taxon>Dermocarpellaceae</taxon>
        <taxon>Stanieria</taxon>
    </lineage>
</organism>
<name>K9XZA8_STAC7</name>
<evidence type="ECO:0000313" key="2">
    <source>
        <dbReference type="EMBL" id="AFZ36997.1"/>
    </source>
</evidence>
<evidence type="ECO:0000313" key="3">
    <source>
        <dbReference type="Proteomes" id="UP000010473"/>
    </source>
</evidence>
<protein>
    <recommendedName>
        <fullName evidence="1">Putative restriction endonuclease domain-containing protein</fullName>
    </recommendedName>
</protein>
<dbReference type="Gene3D" id="3.90.1570.10">
    <property type="entry name" value="tt1808, chain A"/>
    <property type="match status" value="1"/>
</dbReference>
<dbReference type="PATRIC" id="fig|111780.3.peg.3626"/>
<proteinExistence type="predicted"/>
<feature type="domain" description="Putative restriction endonuclease" evidence="1">
    <location>
        <begin position="16"/>
        <end position="183"/>
    </location>
</feature>